<protein>
    <submittedName>
        <fullName evidence="2">Anti-sigma factor antagonist</fullName>
    </submittedName>
</protein>
<comment type="caution">
    <text evidence="2">The sequence shown here is derived from an EMBL/GenBank/DDBJ whole genome shotgun (WGS) entry which is preliminary data.</text>
</comment>
<dbReference type="EMBL" id="RHHU01000011">
    <property type="protein sequence ID" value="RNB83239.1"/>
    <property type="molecule type" value="Genomic_DNA"/>
</dbReference>
<dbReference type="SUPFAM" id="SSF52091">
    <property type="entry name" value="SpoIIaa-like"/>
    <property type="match status" value="1"/>
</dbReference>
<dbReference type="PROSITE" id="PS50801">
    <property type="entry name" value="STAS"/>
    <property type="match status" value="1"/>
</dbReference>
<reference evidence="2 3" key="1">
    <citation type="submission" date="2018-10" db="EMBL/GenBank/DDBJ databases">
        <title>Phylogenomics of Brevibacillus.</title>
        <authorList>
            <person name="Dunlap C."/>
        </authorList>
    </citation>
    <scope>NUCLEOTIDE SEQUENCE [LARGE SCALE GENOMIC DNA]</scope>
    <source>
        <strain evidence="2 3">JCM 15774</strain>
    </source>
</reference>
<evidence type="ECO:0000259" key="1">
    <source>
        <dbReference type="PROSITE" id="PS50801"/>
    </source>
</evidence>
<evidence type="ECO:0000313" key="2">
    <source>
        <dbReference type="EMBL" id="RNB83239.1"/>
    </source>
</evidence>
<dbReference type="Pfam" id="PF01740">
    <property type="entry name" value="STAS"/>
    <property type="match status" value="1"/>
</dbReference>
<sequence>MLNIQTKQDEITVTLKLDGIIDLTTYSVLLARLKAEMDNGVRSFVFDMDEVFLFDSTGIGELYYFVSEHKVSINFVNVPSFIQETLEMMGFFDALKQIETEVETN</sequence>
<organism evidence="2 3">
    <name type="scientific">Brevibacillus nitrificans</name>
    <dbReference type="NCBI Taxonomy" id="651560"/>
    <lineage>
        <taxon>Bacteria</taxon>
        <taxon>Bacillati</taxon>
        <taxon>Bacillota</taxon>
        <taxon>Bacilli</taxon>
        <taxon>Bacillales</taxon>
        <taxon>Paenibacillaceae</taxon>
        <taxon>Brevibacillus</taxon>
    </lineage>
</organism>
<dbReference type="Gene3D" id="3.30.750.24">
    <property type="entry name" value="STAS domain"/>
    <property type="match status" value="1"/>
</dbReference>
<dbReference type="PANTHER" id="PTHR33495">
    <property type="entry name" value="ANTI-SIGMA FACTOR ANTAGONIST TM_1081-RELATED-RELATED"/>
    <property type="match status" value="1"/>
</dbReference>
<dbReference type="InterPro" id="IPR002645">
    <property type="entry name" value="STAS_dom"/>
</dbReference>
<gene>
    <name evidence="2" type="ORF">EDM59_19595</name>
</gene>
<dbReference type="GO" id="GO:0043856">
    <property type="term" value="F:anti-sigma factor antagonist activity"/>
    <property type="evidence" value="ECO:0007669"/>
    <property type="project" value="TreeGrafter"/>
</dbReference>
<proteinExistence type="predicted"/>
<accession>A0A3M8D675</accession>
<dbReference type="Proteomes" id="UP000269573">
    <property type="component" value="Unassembled WGS sequence"/>
</dbReference>
<keyword evidence="3" id="KW-1185">Reference proteome</keyword>
<dbReference type="CDD" id="cd07043">
    <property type="entry name" value="STAS_anti-anti-sigma_factors"/>
    <property type="match status" value="1"/>
</dbReference>
<name>A0A3M8D675_9BACL</name>
<dbReference type="AlphaFoldDB" id="A0A3M8D675"/>
<evidence type="ECO:0000313" key="3">
    <source>
        <dbReference type="Proteomes" id="UP000269573"/>
    </source>
</evidence>
<dbReference type="InterPro" id="IPR036513">
    <property type="entry name" value="STAS_dom_sf"/>
</dbReference>
<dbReference type="RefSeq" id="WP_122925163.1">
    <property type="nucleotide sequence ID" value="NZ_RHHU01000011.1"/>
</dbReference>
<feature type="domain" description="STAS" evidence="1">
    <location>
        <begin position="2"/>
        <end position="105"/>
    </location>
</feature>